<dbReference type="Gene3D" id="1.10.287.130">
    <property type="match status" value="1"/>
</dbReference>
<dbReference type="AlphaFoldDB" id="A0AA41UDT3"/>
<evidence type="ECO:0000259" key="9">
    <source>
        <dbReference type="PROSITE" id="PS50109"/>
    </source>
</evidence>
<keyword evidence="5" id="KW-0808">Transferase</keyword>
<keyword evidence="8" id="KW-0472">Membrane</keyword>
<feature type="transmembrane region" description="Helical" evidence="8">
    <location>
        <begin position="109"/>
        <end position="135"/>
    </location>
</feature>
<keyword evidence="8" id="KW-1133">Transmembrane helix</keyword>
<dbReference type="Proteomes" id="UP001165341">
    <property type="component" value="Unassembled WGS sequence"/>
</dbReference>
<comment type="subcellular location">
    <subcellularLocation>
        <location evidence="2">Cell membrane</location>
    </subcellularLocation>
</comment>
<dbReference type="Gene3D" id="3.30.565.10">
    <property type="entry name" value="Histidine kinase-like ATPase, C-terminal domain"/>
    <property type="match status" value="1"/>
</dbReference>
<keyword evidence="8" id="KW-0812">Transmembrane</keyword>
<dbReference type="PROSITE" id="PS50109">
    <property type="entry name" value="HIS_KIN"/>
    <property type="match status" value="1"/>
</dbReference>
<dbReference type="InterPro" id="IPR003594">
    <property type="entry name" value="HATPase_dom"/>
</dbReference>
<sequence>MNSGVPPASTWARLRARVIANTSGTLLVPVQLSLLGSFAIVALIVGSAADSAGIRTELLLGLALIVVSAAALCVPWASLPDGWILLVAVVDIVIVAQIRVAVVNEQPGVNVLVLIPVLWLAYSFGIVALLLAIMGDFFAAVFPYALSGDWPATSAQWAGTTILPATIAIVAIAVFVAARQQRRERADLVAAYEDLRVSIAEGLDTASAALAVVDTVDAGITFYNPAGEILLTNDTARQLAVAGGSPASTSVQRWEHVFGEDRVTPIPEDQRVVALAARGEIVTRRLFWIGVEADQRAVVVSTQFVRRASGELIGTVVAAHDVTPLAEAIYARDEFLTTITHELRTPLTSMIGYLDLIEDSVDLADSGIAAEFGIVQRNSQRLLALINDLLVTTRGQAHLERRLFDVAELAENSINTIRVAAGEAGVHIVPPTLVPVRAEVDADQIGNVLDKVLSNALKFNRPEGEIDLTIEVDGDDVVIRVGDTGIGMSEPEQAQIFDRFFRGASSRLNVIAGSGLGLSTAKTIVEAHHGSISVQSELGEGSTIEIRLPLRVGSPVTRSVPTVPAVPAVPAQTLAS</sequence>
<dbReference type="RefSeq" id="WP_243010533.1">
    <property type="nucleotide sequence ID" value="NZ_JALGAR010000001.1"/>
</dbReference>
<evidence type="ECO:0000256" key="5">
    <source>
        <dbReference type="ARBA" id="ARBA00022679"/>
    </source>
</evidence>
<evidence type="ECO:0000256" key="1">
    <source>
        <dbReference type="ARBA" id="ARBA00000085"/>
    </source>
</evidence>
<feature type="transmembrane region" description="Helical" evidence="8">
    <location>
        <begin position="26"/>
        <end position="46"/>
    </location>
</feature>
<dbReference type="PANTHER" id="PTHR43047:SF72">
    <property type="entry name" value="OSMOSENSING HISTIDINE PROTEIN KINASE SLN1"/>
    <property type="match status" value="1"/>
</dbReference>
<comment type="caution">
    <text evidence="10">The sequence shown here is derived from an EMBL/GenBank/DDBJ whole genome shotgun (WGS) entry which is preliminary data.</text>
</comment>
<dbReference type="FunFam" id="3.30.565.10:FF:000006">
    <property type="entry name" value="Sensor histidine kinase WalK"/>
    <property type="match status" value="1"/>
</dbReference>
<name>A0AA41UDT3_9MICO</name>
<dbReference type="Gene3D" id="3.30.450.20">
    <property type="entry name" value="PAS domain"/>
    <property type="match status" value="1"/>
</dbReference>
<dbReference type="GO" id="GO:0000155">
    <property type="term" value="F:phosphorelay sensor kinase activity"/>
    <property type="evidence" value="ECO:0007669"/>
    <property type="project" value="InterPro"/>
</dbReference>
<dbReference type="Pfam" id="PF00512">
    <property type="entry name" value="HisKA"/>
    <property type="match status" value="1"/>
</dbReference>
<protein>
    <recommendedName>
        <fullName evidence="3">histidine kinase</fullName>
        <ecNumber evidence="3">2.7.13.3</ecNumber>
    </recommendedName>
</protein>
<gene>
    <name evidence="10" type="ORF">MQH31_00465</name>
</gene>
<feature type="domain" description="Histidine kinase" evidence="9">
    <location>
        <begin position="338"/>
        <end position="552"/>
    </location>
</feature>
<evidence type="ECO:0000256" key="2">
    <source>
        <dbReference type="ARBA" id="ARBA00004236"/>
    </source>
</evidence>
<dbReference type="GO" id="GO:0005886">
    <property type="term" value="C:plasma membrane"/>
    <property type="evidence" value="ECO:0007669"/>
    <property type="project" value="UniProtKB-SubCell"/>
</dbReference>
<dbReference type="GO" id="GO:0009927">
    <property type="term" value="F:histidine phosphotransfer kinase activity"/>
    <property type="evidence" value="ECO:0007669"/>
    <property type="project" value="TreeGrafter"/>
</dbReference>
<dbReference type="SUPFAM" id="SSF55874">
    <property type="entry name" value="ATPase domain of HSP90 chaperone/DNA topoisomerase II/histidine kinase"/>
    <property type="match status" value="1"/>
</dbReference>
<dbReference type="SUPFAM" id="SSF47384">
    <property type="entry name" value="Homodimeric domain of signal transducing histidine kinase"/>
    <property type="match status" value="1"/>
</dbReference>
<evidence type="ECO:0000313" key="10">
    <source>
        <dbReference type="EMBL" id="MCI4656287.1"/>
    </source>
</evidence>
<evidence type="ECO:0000256" key="7">
    <source>
        <dbReference type="ARBA" id="ARBA00023012"/>
    </source>
</evidence>
<dbReference type="CDD" id="cd00082">
    <property type="entry name" value="HisKA"/>
    <property type="match status" value="1"/>
</dbReference>
<dbReference type="InterPro" id="IPR004358">
    <property type="entry name" value="Sig_transdc_His_kin-like_C"/>
</dbReference>
<dbReference type="SMART" id="SM00388">
    <property type="entry name" value="HisKA"/>
    <property type="match status" value="1"/>
</dbReference>
<feature type="transmembrane region" description="Helical" evidence="8">
    <location>
        <begin position="58"/>
        <end position="77"/>
    </location>
</feature>
<comment type="catalytic activity">
    <reaction evidence="1">
        <text>ATP + protein L-histidine = ADP + protein N-phospho-L-histidine.</text>
        <dbReference type="EC" id="2.7.13.3"/>
    </reaction>
</comment>
<feature type="transmembrane region" description="Helical" evidence="8">
    <location>
        <begin position="155"/>
        <end position="178"/>
    </location>
</feature>
<keyword evidence="7" id="KW-0902">Two-component regulatory system</keyword>
<dbReference type="InterPro" id="IPR005467">
    <property type="entry name" value="His_kinase_dom"/>
</dbReference>
<dbReference type="InterPro" id="IPR036097">
    <property type="entry name" value="HisK_dim/P_sf"/>
</dbReference>
<keyword evidence="6 10" id="KW-0418">Kinase</keyword>
<evidence type="ECO:0000256" key="4">
    <source>
        <dbReference type="ARBA" id="ARBA00022553"/>
    </source>
</evidence>
<dbReference type="InterPro" id="IPR003661">
    <property type="entry name" value="HisK_dim/P_dom"/>
</dbReference>
<dbReference type="PRINTS" id="PR00344">
    <property type="entry name" value="BCTRLSENSOR"/>
</dbReference>
<accession>A0AA41UDT3</accession>
<dbReference type="EMBL" id="JALGAR010000001">
    <property type="protein sequence ID" value="MCI4656287.1"/>
    <property type="molecule type" value="Genomic_DNA"/>
</dbReference>
<keyword evidence="4" id="KW-0597">Phosphoprotein</keyword>
<organism evidence="10 11">
    <name type="scientific">Cryobacterium zhongshanensis</name>
    <dbReference type="NCBI Taxonomy" id="2928153"/>
    <lineage>
        <taxon>Bacteria</taxon>
        <taxon>Bacillati</taxon>
        <taxon>Actinomycetota</taxon>
        <taxon>Actinomycetes</taxon>
        <taxon>Micrococcales</taxon>
        <taxon>Microbacteriaceae</taxon>
        <taxon>Cryobacterium</taxon>
    </lineage>
</organism>
<dbReference type="Pfam" id="PF02518">
    <property type="entry name" value="HATPase_c"/>
    <property type="match status" value="1"/>
</dbReference>
<evidence type="ECO:0000256" key="3">
    <source>
        <dbReference type="ARBA" id="ARBA00012438"/>
    </source>
</evidence>
<evidence type="ECO:0000256" key="8">
    <source>
        <dbReference type="SAM" id="Phobius"/>
    </source>
</evidence>
<proteinExistence type="predicted"/>
<reference evidence="10" key="1">
    <citation type="submission" date="2022-03" db="EMBL/GenBank/DDBJ databases">
        <title>Cryobacterium sp. nov. strain ZS14-85, isolated from Antarctic soil.</title>
        <authorList>
            <person name="Li J."/>
            <person name="Niu G."/>
        </authorList>
    </citation>
    <scope>NUCLEOTIDE SEQUENCE</scope>
    <source>
        <strain evidence="10">ZS14-85</strain>
    </source>
</reference>
<dbReference type="EC" id="2.7.13.3" evidence="3"/>
<dbReference type="InterPro" id="IPR036890">
    <property type="entry name" value="HATPase_C_sf"/>
</dbReference>
<evidence type="ECO:0000313" key="11">
    <source>
        <dbReference type="Proteomes" id="UP001165341"/>
    </source>
</evidence>
<evidence type="ECO:0000256" key="6">
    <source>
        <dbReference type="ARBA" id="ARBA00022777"/>
    </source>
</evidence>
<dbReference type="SMART" id="SM00387">
    <property type="entry name" value="HATPase_c"/>
    <property type="match status" value="1"/>
</dbReference>
<keyword evidence="11" id="KW-1185">Reference proteome</keyword>
<feature type="transmembrane region" description="Helical" evidence="8">
    <location>
        <begin position="83"/>
        <end position="102"/>
    </location>
</feature>
<dbReference type="PANTHER" id="PTHR43047">
    <property type="entry name" value="TWO-COMPONENT HISTIDINE PROTEIN KINASE"/>
    <property type="match status" value="1"/>
</dbReference>